<name>A0A060C6L6_9GAMM</name>
<evidence type="ECO:0000313" key="2">
    <source>
        <dbReference type="EMBL" id="AIA90592.1"/>
    </source>
</evidence>
<proteinExistence type="predicted"/>
<dbReference type="Pfam" id="PF14883">
    <property type="entry name" value="GHL13"/>
    <property type="match status" value="1"/>
</dbReference>
<dbReference type="InterPro" id="IPR032772">
    <property type="entry name" value="PGA_deacetylase_PgaB_C"/>
</dbReference>
<dbReference type="AlphaFoldDB" id="A0A060C6L6"/>
<feature type="domain" description="Poly-beta-1,6-N-acetyl-D-glucosamine N-deacetylase PgaB C-terminal" evidence="1">
    <location>
        <begin position="1"/>
        <end position="44"/>
    </location>
</feature>
<dbReference type="Gene3D" id="3.20.20.80">
    <property type="entry name" value="Glycosidases"/>
    <property type="match status" value="1"/>
</dbReference>
<accession>A0A060C6L6</accession>
<protein>
    <submittedName>
        <fullName evidence="2">CAZy families CE4 protein</fullName>
    </submittedName>
</protein>
<dbReference type="EMBL" id="KF123291">
    <property type="protein sequence ID" value="AIA90592.1"/>
    <property type="molecule type" value="Genomic_DNA"/>
</dbReference>
<evidence type="ECO:0000259" key="1">
    <source>
        <dbReference type="Pfam" id="PF14883"/>
    </source>
</evidence>
<feature type="non-terminal residue" evidence="2">
    <location>
        <position position="1"/>
    </location>
</feature>
<organism evidence="2">
    <name type="scientific">uncultured Yersinia sp</name>
    <dbReference type="NCBI Taxonomy" id="454005"/>
    <lineage>
        <taxon>Bacteria</taxon>
        <taxon>Pseudomonadati</taxon>
        <taxon>Pseudomonadota</taxon>
        <taxon>Gammaproteobacteria</taxon>
        <taxon>Enterobacterales</taxon>
        <taxon>Yersiniaceae</taxon>
        <taxon>Yersinia</taxon>
        <taxon>environmental samples</taxon>
    </lineage>
</organism>
<sequence>SPDALKAYQQAGFPGNIEAIRQDKALMEHWTRFKSHYLTDFYPFIISACPGYSGATY</sequence>
<reference evidence="2" key="1">
    <citation type="journal article" date="2013" name="Environ. Microbiol.">
        <title>Seasonally variable intestinal metagenomes of the red palm weevil (Rhynchophorus ferrugineus).</title>
        <authorList>
            <person name="Jia S."/>
            <person name="Zhang X."/>
            <person name="Zhang G."/>
            <person name="Yin A."/>
            <person name="Zhang S."/>
            <person name="Li F."/>
            <person name="Wang L."/>
            <person name="Zhao D."/>
            <person name="Yun Q."/>
            <person name="Tala"/>
            <person name="Wang J."/>
            <person name="Sun G."/>
            <person name="Baabdullah M."/>
            <person name="Yu X."/>
            <person name="Hu S."/>
            <person name="Al-Mssallem I.S."/>
            <person name="Yu J."/>
        </authorList>
    </citation>
    <scope>NUCLEOTIDE SEQUENCE</scope>
</reference>